<feature type="coiled-coil region" evidence="4">
    <location>
        <begin position="196"/>
        <end position="286"/>
    </location>
</feature>
<dbReference type="Proteomes" id="UP001153076">
    <property type="component" value="Unassembled WGS sequence"/>
</dbReference>
<protein>
    <recommendedName>
        <fullName evidence="2">RING-type E3 ubiquitin transferase</fullName>
        <ecNumber evidence="2">2.3.2.27</ecNumber>
    </recommendedName>
</protein>
<dbReference type="EC" id="2.3.2.27" evidence="2"/>
<keyword evidence="4" id="KW-0175">Coiled coil</keyword>
<evidence type="ECO:0000256" key="5">
    <source>
        <dbReference type="SAM" id="MobiDB-lite"/>
    </source>
</evidence>
<proteinExistence type="predicted"/>
<organism evidence="6 7">
    <name type="scientific">Carnegiea gigantea</name>
    <dbReference type="NCBI Taxonomy" id="171969"/>
    <lineage>
        <taxon>Eukaryota</taxon>
        <taxon>Viridiplantae</taxon>
        <taxon>Streptophyta</taxon>
        <taxon>Embryophyta</taxon>
        <taxon>Tracheophyta</taxon>
        <taxon>Spermatophyta</taxon>
        <taxon>Magnoliopsida</taxon>
        <taxon>eudicotyledons</taxon>
        <taxon>Gunneridae</taxon>
        <taxon>Pentapetalae</taxon>
        <taxon>Caryophyllales</taxon>
        <taxon>Cactineae</taxon>
        <taxon>Cactaceae</taxon>
        <taxon>Cactoideae</taxon>
        <taxon>Echinocereeae</taxon>
        <taxon>Carnegiea</taxon>
    </lineage>
</organism>
<evidence type="ECO:0000256" key="2">
    <source>
        <dbReference type="ARBA" id="ARBA00012483"/>
    </source>
</evidence>
<accession>A0A9Q1KV20</accession>
<name>A0A9Q1KV20_9CARY</name>
<dbReference type="InterPro" id="IPR051348">
    <property type="entry name" value="U-box_ubiquitin_ligases"/>
</dbReference>
<feature type="compositionally biased region" description="Low complexity" evidence="5">
    <location>
        <begin position="115"/>
        <end position="126"/>
    </location>
</feature>
<keyword evidence="7" id="KW-1185">Reference proteome</keyword>
<gene>
    <name evidence="6" type="ORF">Cgig2_033423</name>
</gene>
<feature type="region of interest" description="Disordered" evidence="5">
    <location>
        <begin position="155"/>
        <end position="187"/>
    </location>
</feature>
<sequence>MASFRGEEVVDVLDEKLYVAVSKDLKACKSTILWALQNSGGKRAQAEKLYIEMDIIEDGIVELISQHKIGRLVMGAAADNRYSREGNKQLHLHDDNESGPATAKSRVTQSTSGWSSPISRAGSASSLDDFDRSSTFSLSPYSGFPRPSAAASDSISARFSKNEERDVSSRSLALPPRPEGKQHHSLSLDVVDGKMNDVLYEQLDQAISEAEMAKREAFQESMKRRNAEKEAIDATRKAKAAESLYFGELRRREEIEDELAKAREELEAAKSQRDMALEELRVVLDQKLLLEKRVQKSDAMEKDLEDKIISALDLLRSYKKQ</sequence>
<comment type="caution">
    <text evidence="6">The sequence shown here is derived from an EMBL/GenBank/DDBJ whole genome shotgun (WGS) entry which is preliminary data.</text>
</comment>
<dbReference type="PANTHER" id="PTHR45647">
    <property type="entry name" value="OS02G0152300 PROTEIN"/>
    <property type="match status" value="1"/>
</dbReference>
<dbReference type="EMBL" id="JAKOGI010000017">
    <property type="protein sequence ID" value="KAJ8450229.1"/>
    <property type="molecule type" value="Genomic_DNA"/>
</dbReference>
<dbReference type="OrthoDB" id="10064100at2759"/>
<keyword evidence="3" id="KW-0833">Ubl conjugation pathway</keyword>
<evidence type="ECO:0000313" key="7">
    <source>
        <dbReference type="Proteomes" id="UP001153076"/>
    </source>
</evidence>
<dbReference type="AlphaFoldDB" id="A0A9Q1KV20"/>
<reference evidence="6" key="1">
    <citation type="submission" date="2022-04" db="EMBL/GenBank/DDBJ databases">
        <title>Carnegiea gigantea Genome sequencing and assembly v2.</title>
        <authorList>
            <person name="Copetti D."/>
            <person name="Sanderson M.J."/>
            <person name="Burquez A."/>
            <person name="Wojciechowski M.F."/>
        </authorList>
    </citation>
    <scope>NUCLEOTIDE SEQUENCE</scope>
    <source>
        <strain evidence="6">SGP5-SGP5p</strain>
        <tissue evidence="6">Aerial part</tissue>
    </source>
</reference>
<dbReference type="PANTHER" id="PTHR45647:SF100">
    <property type="entry name" value="U-BOX DOMAIN-CONTAINING PROTEIN 33"/>
    <property type="match status" value="1"/>
</dbReference>
<comment type="catalytic activity">
    <reaction evidence="1">
        <text>S-ubiquitinyl-[E2 ubiquitin-conjugating enzyme]-L-cysteine + [acceptor protein]-L-lysine = [E2 ubiquitin-conjugating enzyme]-L-cysteine + N(6)-ubiquitinyl-[acceptor protein]-L-lysine.</text>
        <dbReference type="EC" id="2.3.2.27"/>
    </reaction>
</comment>
<feature type="region of interest" description="Disordered" evidence="5">
    <location>
        <begin position="90"/>
        <end position="130"/>
    </location>
</feature>
<evidence type="ECO:0000256" key="3">
    <source>
        <dbReference type="ARBA" id="ARBA00022786"/>
    </source>
</evidence>
<evidence type="ECO:0000313" key="6">
    <source>
        <dbReference type="EMBL" id="KAJ8450229.1"/>
    </source>
</evidence>
<evidence type="ECO:0000256" key="1">
    <source>
        <dbReference type="ARBA" id="ARBA00000900"/>
    </source>
</evidence>
<feature type="compositionally biased region" description="Polar residues" evidence="5">
    <location>
        <begin position="105"/>
        <end position="114"/>
    </location>
</feature>
<evidence type="ECO:0000256" key="4">
    <source>
        <dbReference type="SAM" id="Coils"/>
    </source>
</evidence>
<dbReference type="GO" id="GO:0061630">
    <property type="term" value="F:ubiquitin protein ligase activity"/>
    <property type="evidence" value="ECO:0007669"/>
    <property type="project" value="UniProtKB-EC"/>
</dbReference>